<feature type="region of interest" description="Disordered" evidence="5">
    <location>
        <begin position="189"/>
        <end position="211"/>
    </location>
</feature>
<dbReference type="Gene3D" id="3.40.50.10190">
    <property type="entry name" value="BRCT domain"/>
    <property type="match status" value="1"/>
</dbReference>
<dbReference type="Pfam" id="PF08630">
    <property type="entry name" value="Dfp1_Him1_M"/>
    <property type="match status" value="1"/>
</dbReference>
<evidence type="ECO:0000313" key="7">
    <source>
        <dbReference type="EMBL" id="RPA82910.1"/>
    </source>
</evidence>
<dbReference type="OrthoDB" id="21380at2759"/>
<dbReference type="GO" id="GO:0031431">
    <property type="term" value="C:Dbf4-dependent protein kinase complex"/>
    <property type="evidence" value="ECO:0007669"/>
    <property type="project" value="TreeGrafter"/>
</dbReference>
<dbReference type="Pfam" id="PF07535">
    <property type="entry name" value="zf-DBF"/>
    <property type="match status" value="1"/>
</dbReference>
<keyword evidence="2 4" id="KW-0863">Zinc-finger</keyword>
<evidence type="ECO:0000256" key="5">
    <source>
        <dbReference type="SAM" id="MobiDB-lite"/>
    </source>
</evidence>
<evidence type="ECO:0000256" key="3">
    <source>
        <dbReference type="ARBA" id="ARBA00022833"/>
    </source>
</evidence>
<dbReference type="PANTHER" id="PTHR15375">
    <property type="entry name" value="ACTIVATOR OF S-PHASE KINASE-RELATED"/>
    <property type="match status" value="1"/>
</dbReference>
<evidence type="ECO:0000259" key="6">
    <source>
        <dbReference type="PROSITE" id="PS51265"/>
    </source>
</evidence>
<dbReference type="InterPro" id="IPR055116">
    <property type="entry name" value="DBF4_BRCT"/>
</dbReference>
<dbReference type="GO" id="GO:0003676">
    <property type="term" value="F:nucleic acid binding"/>
    <property type="evidence" value="ECO:0007669"/>
    <property type="project" value="InterPro"/>
</dbReference>
<keyword evidence="8" id="KW-1185">Reference proteome</keyword>
<organism evidence="7 8">
    <name type="scientific">Ascobolus immersus RN42</name>
    <dbReference type="NCBI Taxonomy" id="1160509"/>
    <lineage>
        <taxon>Eukaryota</taxon>
        <taxon>Fungi</taxon>
        <taxon>Dikarya</taxon>
        <taxon>Ascomycota</taxon>
        <taxon>Pezizomycotina</taxon>
        <taxon>Pezizomycetes</taxon>
        <taxon>Pezizales</taxon>
        <taxon>Ascobolaceae</taxon>
        <taxon>Ascobolus</taxon>
    </lineage>
</organism>
<dbReference type="Proteomes" id="UP000275078">
    <property type="component" value="Unassembled WGS sequence"/>
</dbReference>
<dbReference type="GO" id="GO:1901987">
    <property type="term" value="P:regulation of cell cycle phase transition"/>
    <property type="evidence" value="ECO:0007669"/>
    <property type="project" value="TreeGrafter"/>
</dbReference>
<feature type="compositionally biased region" description="Basic and acidic residues" evidence="5">
    <location>
        <begin position="365"/>
        <end position="390"/>
    </location>
</feature>
<dbReference type="SUPFAM" id="SSF52113">
    <property type="entry name" value="BRCT domain"/>
    <property type="match status" value="1"/>
</dbReference>
<name>A0A3N4IFI8_ASCIM</name>
<feature type="compositionally biased region" description="Polar residues" evidence="5">
    <location>
        <begin position="69"/>
        <end position="85"/>
    </location>
</feature>
<gene>
    <name evidence="7" type="ORF">BJ508DRAFT_325071</name>
</gene>
<accession>A0A3N4IFI8</accession>
<reference evidence="7 8" key="1">
    <citation type="journal article" date="2018" name="Nat. Ecol. Evol.">
        <title>Pezizomycetes genomes reveal the molecular basis of ectomycorrhizal truffle lifestyle.</title>
        <authorList>
            <person name="Murat C."/>
            <person name="Payen T."/>
            <person name="Noel B."/>
            <person name="Kuo A."/>
            <person name="Morin E."/>
            <person name="Chen J."/>
            <person name="Kohler A."/>
            <person name="Krizsan K."/>
            <person name="Balestrini R."/>
            <person name="Da Silva C."/>
            <person name="Montanini B."/>
            <person name="Hainaut M."/>
            <person name="Levati E."/>
            <person name="Barry K.W."/>
            <person name="Belfiori B."/>
            <person name="Cichocki N."/>
            <person name="Clum A."/>
            <person name="Dockter R.B."/>
            <person name="Fauchery L."/>
            <person name="Guy J."/>
            <person name="Iotti M."/>
            <person name="Le Tacon F."/>
            <person name="Lindquist E.A."/>
            <person name="Lipzen A."/>
            <person name="Malagnac F."/>
            <person name="Mello A."/>
            <person name="Molinier V."/>
            <person name="Miyauchi S."/>
            <person name="Poulain J."/>
            <person name="Riccioni C."/>
            <person name="Rubini A."/>
            <person name="Sitrit Y."/>
            <person name="Splivallo R."/>
            <person name="Traeger S."/>
            <person name="Wang M."/>
            <person name="Zifcakova L."/>
            <person name="Wipf D."/>
            <person name="Zambonelli A."/>
            <person name="Paolocci F."/>
            <person name="Nowrousian M."/>
            <person name="Ottonello S."/>
            <person name="Baldrian P."/>
            <person name="Spatafora J.W."/>
            <person name="Henrissat B."/>
            <person name="Nagy L.G."/>
            <person name="Aury J.M."/>
            <person name="Wincker P."/>
            <person name="Grigoriev I.V."/>
            <person name="Bonfante P."/>
            <person name="Martin F.M."/>
        </authorList>
    </citation>
    <scope>NUCLEOTIDE SEQUENCE [LARGE SCALE GENOMIC DNA]</scope>
    <source>
        <strain evidence="7 8">RN42</strain>
    </source>
</reference>
<keyword evidence="1" id="KW-0479">Metal-binding</keyword>
<evidence type="ECO:0000256" key="4">
    <source>
        <dbReference type="PROSITE-ProRule" id="PRU00600"/>
    </source>
</evidence>
<dbReference type="EMBL" id="ML119668">
    <property type="protein sequence ID" value="RPA82910.1"/>
    <property type="molecule type" value="Genomic_DNA"/>
</dbReference>
<dbReference type="GO" id="GO:0010571">
    <property type="term" value="P:positive regulation of nuclear cell cycle DNA replication"/>
    <property type="evidence" value="ECO:0007669"/>
    <property type="project" value="TreeGrafter"/>
</dbReference>
<dbReference type="FunFam" id="6.10.250.3410:FF:000001">
    <property type="entry name" value="Protein DBF4 homolog A"/>
    <property type="match status" value="1"/>
</dbReference>
<dbReference type="AlphaFoldDB" id="A0A3N4IFI8"/>
<evidence type="ECO:0000256" key="2">
    <source>
        <dbReference type="ARBA" id="ARBA00022771"/>
    </source>
</evidence>
<dbReference type="InterPro" id="IPR051590">
    <property type="entry name" value="Replication_Regulatory_Kinase"/>
</dbReference>
<evidence type="ECO:0000256" key="1">
    <source>
        <dbReference type="ARBA" id="ARBA00022723"/>
    </source>
</evidence>
<dbReference type="InterPro" id="IPR013939">
    <property type="entry name" value="Regulatory_Dfp1/Him1"/>
</dbReference>
<feature type="compositionally biased region" description="Polar residues" evidence="5">
    <location>
        <begin position="1"/>
        <end position="13"/>
    </location>
</feature>
<dbReference type="CDD" id="cd00027">
    <property type="entry name" value="BRCT"/>
    <property type="match status" value="1"/>
</dbReference>
<feature type="domain" description="DBF4-type" evidence="6">
    <location>
        <begin position="560"/>
        <end position="609"/>
    </location>
</feature>
<dbReference type="GO" id="GO:0008270">
    <property type="term" value="F:zinc ion binding"/>
    <property type="evidence" value="ECO:0007669"/>
    <property type="project" value="UniProtKB-KW"/>
</dbReference>
<dbReference type="STRING" id="1160509.A0A3N4IFI8"/>
<dbReference type="SMART" id="SM00586">
    <property type="entry name" value="ZnF_DBF"/>
    <property type="match status" value="1"/>
</dbReference>
<dbReference type="GO" id="GO:0043539">
    <property type="term" value="F:protein serine/threonine kinase activator activity"/>
    <property type="evidence" value="ECO:0007669"/>
    <property type="project" value="TreeGrafter"/>
</dbReference>
<feature type="region of interest" description="Disordered" evidence="5">
    <location>
        <begin position="365"/>
        <end position="404"/>
    </location>
</feature>
<keyword evidence="3" id="KW-0862">Zinc</keyword>
<proteinExistence type="predicted"/>
<dbReference type="InterPro" id="IPR006572">
    <property type="entry name" value="Znf_DBF"/>
</dbReference>
<dbReference type="Pfam" id="PF22437">
    <property type="entry name" value="DBF4_BRCT"/>
    <property type="match status" value="1"/>
</dbReference>
<dbReference type="InterPro" id="IPR038545">
    <property type="entry name" value="Znf_DBF_sf"/>
</dbReference>
<feature type="region of interest" description="Disordered" evidence="5">
    <location>
        <begin position="1"/>
        <end position="94"/>
    </location>
</feature>
<evidence type="ECO:0000313" key="8">
    <source>
        <dbReference type="Proteomes" id="UP000275078"/>
    </source>
</evidence>
<protein>
    <recommendedName>
        <fullName evidence="6">DBF4-type domain-containing protein</fullName>
    </recommendedName>
</protein>
<dbReference type="Gene3D" id="6.10.250.3410">
    <property type="entry name" value="DBF zinc finger"/>
    <property type="match status" value="1"/>
</dbReference>
<dbReference type="PANTHER" id="PTHR15375:SF26">
    <property type="entry name" value="PROTEIN CHIFFON"/>
    <property type="match status" value="1"/>
</dbReference>
<dbReference type="InterPro" id="IPR036420">
    <property type="entry name" value="BRCT_dom_sf"/>
</dbReference>
<sequence length="619" mass="69266">MASVSVAQPTHSPAPTPMSRRLPLNNVPHAVNSPLKPRTVPSNYSGKRQRQDAAVENDAPAMEPPTKKQAMTANAAPQTPVSQKTIVKEKRTSVQRKVTKQKVTTIGTKEVGVVRQENAQERDTREEVLQWQRHYRKAFPTYVIFFENIPDEQGVLLYKQVKALGSKVERFFSNTVTHVITNRTLPPDFGKLGQEKTPNALGPKKGANKVYQDRDDTDCKKADVLYKAREMGMKIWTLEKLQRMMDAMFDQTYVQQPHPTARGIVQHHALNAAPAVNDLSLALRNERINGPVDRDPTAFAPMEMVYFKGPFVLVRDLSEKCRPVLVREYPKVAAKEEGIWPQFRSVGGGKCPFIEDVSLRRPQYAEERRARQDSTKPRQIIKKESQKEEMPPPQAPRTRGKRTFAEVEGSRLNKPAGATVQAKGVQPTLDLCKPENTANEIAFTAKEAVNPLRFNREPAASGMQPSNVTSAIRSNRVSSLTNAEGGPKAPQSRDMYDLQRKAAVTSTLEKAANKVLGSKAATNIAALAQTARGTARGILEFKKALPEKKEETPAPVEIRYDPKPGYCENCKEKFDDFEEHSATRKHRKFALTASNWSELDQLLSLLPRARACYRPDESD</sequence>
<dbReference type="PROSITE" id="PS51265">
    <property type="entry name" value="ZF_DBF4"/>
    <property type="match status" value="1"/>
</dbReference>